<keyword evidence="3" id="KW-1185">Reference proteome</keyword>
<dbReference type="Proteomes" id="UP000800200">
    <property type="component" value="Unassembled WGS sequence"/>
</dbReference>
<evidence type="ECO:0000313" key="3">
    <source>
        <dbReference type="Proteomes" id="UP000800200"/>
    </source>
</evidence>
<name>A0A6A6E3N4_9PEZI</name>
<dbReference type="OrthoDB" id="10010954at2759"/>
<proteinExistence type="predicted"/>
<dbReference type="AlphaFoldDB" id="A0A6A6E3N4"/>
<protein>
    <submittedName>
        <fullName evidence="2">Uncharacterized protein</fullName>
    </submittedName>
</protein>
<evidence type="ECO:0000256" key="1">
    <source>
        <dbReference type="SAM" id="SignalP"/>
    </source>
</evidence>
<keyword evidence="1" id="KW-0732">Signal</keyword>
<feature type="signal peptide" evidence="1">
    <location>
        <begin position="1"/>
        <end position="20"/>
    </location>
</feature>
<feature type="chain" id="PRO_5025587086" evidence="1">
    <location>
        <begin position="21"/>
        <end position="294"/>
    </location>
</feature>
<organism evidence="2 3">
    <name type="scientific">Zopfia rhizophila CBS 207.26</name>
    <dbReference type="NCBI Taxonomy" id="1314779"/>
    <lineage>
        <taxon>Eukaryota</taxon>
        <taxon>Fungi</taxon>
        <taxon>Dikarya</taxon>
        <taxon>Ascomycota</taxon>
        <taxon>Pezizomycotina</taxon>
        <taxon>Dothideomycetes</taxon>
        <taxon>Dothideomycetes incertae sedis</taxon>
        <taxon>Zopfiaceae</taxon>
        <taxon>Zopfia</taxon>
    </lineage>
</organism>
<gene>
    <name evidence="2" type="ORF">K469DRAFT_663487</name>
</gene>
<evidence type="ECO:0000313" key="2">
    <source>
        <dbReference type="EMBL" id="KAF2186537.1"/>
    </source>
</evidence>
<accession>A0A6A6E3N4</accession>
<sequence length="294" mass="33336">MGVMKLLFLLLTFSASTAVASPHAPLTSRAEAPNLGYQELYSLQKEFYEKFRYPNNVKEAESINSTVFSEDVQGRVSDTRTFSGRELNTEYIFGLFIPNTNSTSIIGQPLDYEIIQFTANQNIASATTRVQFVFPSFGNKTLPVAIDTWITWNEAREITQYDVTFRWFGFLLDTLVKSLDSDATKAREKAAQAIAGSICDAHESHCKGGNQQYESRDECMEYLTKNTRLGQSFELGMDTLMCRSVHEIMIKFRPDVHCSHVGKDGGGMCDDKYSYVEKVEEDFFRNSPWIPTVF</sequence>
<reference evidence="2" key="1">
    <citation type="journal article" date="2020" name="Stud. Mycol.">
        <title>101 Dothideomycetes genomes: a test case for predicting lifestyles and emergence of pathogens.</title>
        <authorList>
            <person name="Haridas S."/>
            <person name="Albert R."/>
            <person name="Binder M."/>
            <person name="Bloem J."/>
            <person name="Labutti K."/>
            <person name="Salamov A."/>
            <person name="Andreopoulos B."/>
            <person name="Baker S."/>
            <person name="Barry K."/>
            <person name="Bills G."/>
            <person name="Bluhm B."/>
            <person name="Cannon C."/>
            <person name="Castanera R."/>
            <person name="Culley D."/>
            <person name="Daum C."/>
            <person name="Ezra D."/>
            <person name="Gonzalez J."/>
            <person name="Henrissat B."/>
            <person name="Kuo A."/>
            <person name="Liang C."/>
            <person name="Lipzen A."/>
            <person name="Lutzoni F."/>
            <person name="Magnuson J."/>
            <person name="Mondo S."/>
            <person name="Nolan M."/>
            <person name="Ohm R."/>
            <person name="Pangilinan J."/>
            <person name="Park H.-J."/>
            <person name="Ramirez L."/>
            <person name="Alfaro M."/>
            <person name="Sun H."/>
            <person name="Tritt A."/>
            <person name="Yoshinaga Y."/>
            <person name="Zwiers L.-H."/>
            <person name="Turgeon B."/>
            <person name="Goodwin S."/>
            <person name="Spatafora J."/>
            <person name="Crous P."/>
            <person name="Grigoriev I."/>
        </authorList>
    </citation>
    <scope>NUCLEOTIDE SEQUENCE</scope>
    <source>
        <strain evidence="2">CBS 207.26</strain>
    </source>
</reference>
<dbReference type="EMBL" id="ML994629">
    <property type="protein sequence ID" value="KAF2186537.1"/>
    <property type="molecule type" value="Genomic_DNA"/>
</dbReference>